<dbReference type="AlphaFoldDB" id="A0A4P6K0D8"/>
<dbReference type="OrthoDB" id="2628219at2"/>
<dbReference type="Proteomes" id="UP000290365">
    <property type="component" value="Chromosome"/>
</dbReference>
<evidence type="ECO:0000313" key="1">
    <source>
        <dbReference type="EMBL" id="QBD81597.1"/>
    </source>
</evidence>
<dbReference type="Gene3D" id="2.20.28.160">
    <property type="match status" value="1"/>
</dbReference>
<gene>
    <name evidence="1" type="ORF">EPA93_38755</name>
</gene>
<dbReference type="Pfam" id="PF21344">
    <property type="entry name" value="Zn_ribbon_LysW"/>
    <property type="match status" value="1"/>
</dbReference>
<name>A0A4P6K0D8_KTERU</name>
<keyword evidence="2" id="KW-1185">Reference proteome</keyword>
<dbReference type="PANTHER" id="PTHR40393:SF1">
    <property type="entry name" value="LYSINE BIOSYNTHESIS PROTEIN-RELATED"/>
    <property type="match status" value="1"/>
</dbReference>
<dbReference type="SUPFAM" id="SSF161187">
    <property type="entry name" value="YfgJ-like"/>
    <property type="match status" value="1"/>
</dbReference>
<dbReference type="PANTHER" id="PTHR40393">
    <property type="entry name" value="LYSINE BIOSYNTHESIS PROTEIN-RELATED-RELATED"/>
    <property type="match status" value="1"/>
</dbReference>
<dbReference type="KEGG" id="kbs:EPA93_38755"/>
<dbReference type="EMBL" id="CP035758">
    <property type="protein sequence ID" value="QBD81597.1"/>
    <property type="molecule type" value="Genomic_DNA"/>
</dbReference>
<organism evidence="1 2">
    <name type="scientific">Ktedonosporobacter rubrisoli</name>
    <dbReference type="NCBI Taxonomy" id="2509675"/>
    <lineage>
        <taxon>Bacteria</taxon>
        <taxon>Bacillati</taxon>
        <taxon>Chloroflexota</taxon>
        <taxon>Ktedonobacteria</taxon>
        <taxon>Ktedonobacterales</taxon>
        <taxon>Ktedonosporobacteraceae</taxon>
        <taxon>Ktedonosporobacter</taxon>
    </lineage>
</organism>
<proteinExistence type="predicted"/>
<dbReference type="InterPro" id="IPR005906">
    <property type="entry name" value="LysW"/>
</dbReference>
<protein>
    <submittedName>
        <fullName evidence="1">Lysine biosynthesis protein LysW</fullName>
    </submittedName>
</protein>
<accession>A0A4P6K0D8</accession>
<reference evidence="1 2" key="1">
    <citation type="submission" date="2019-01" db="EMBL/GenBank/DDBJ databases">
        <title>Ktedonosporobacter rubrisoli SCAWS-G2.</title>
        <authorList>
            <person name="Huang Y."/>
            <person name="Yan B."/>
        </authorList>
    </citation>
    <scope>NUCLEOTIDE SEQUENCE [LARGE SCALE GENOMIC DNA]</scope>
    <source>
        <strain evidence="1 2">SCAWS-G2</strain>
    </source>
</reference>
<evidence type="ECO:0000313" key="2">
    <source>
        <dbReference type="Proteomes" id="UP000290365"/>
    </source>
</evidence>
<sequence length="55" mass="6019">MNMAHCPECEAEVALQGLMVGEVLFCPDCNAELEVLNTEQPEVGLAPQVEEDWGE</sequence>